<dbReference type="Proteomes" id="UP000533724">
    <property type="component" value="Unassembled WGS sequence"/>
</dbReference>
<comment type="caution">
    <text evidence="1">The sequence shown here is derived from an EMBL/GenBank/DDBJ whole genome shotgun (WGS) entry which is preliminary data.</text>
</comment>
<evidence type="ECO:0000313" key="2">
    <source>
        <dbReference type="Proteomes" id="UP000533724"/>
    </source>
</evidence>
<gene>
    <name evidence="1" type="ORF">GGE15_000628</name>
</gene>
<dbReference type="EMBL" id="JACIHI010000001">
    <property type="protein sequence ID" value="MBB4437397.1"/>
    <property type="molecule type" value="Genomic_DNA"/>
</dbReference>
<organism evidence="1 2">
    <name type="scientific">Rhizobium esperanzae</name>
    <dbReference type="NCBI Taxonomy" id="1967781"/>
    <lineage>
        <taxon>Bacteria</taxon>
        <taxon>Pseudomonadati</taxon>
        <taxon>Pseudomonadota</taxon>
        <taxon>Alphaproteobacteria</taxon>
        <taxon>Hyphomicrobiales</taxon>
        <taxon>Rhizobiaceae</taxon>
        <taxon>Rhizobium/Agrobacterium group</taxon>
        <taxon>Rhizobium</taxon>
    </lineage>
</organism>
<proteinExistence type="predicted"/>
<evidence type="ECO:0000313" key="1">
    <source>
        <dbReference type="EMBL" id="MBB4437397.1"/>
    </source>
</evidence>
<name>A0A7W6UFY4_9HYPH</name>
<protein>
    <recommendedName>
        <fullName evidence="3">Phage tail assembly chaperone</fullName>
    </recommendedName>
</protein>
<accession>A0A7W6UFY4</accession>
<sequence>MPFRQWMRTGLGGLGWRPADFWSATLTEFFEAINGHNEAQGGEEPTAAPSEDEVAALVVKYGQSGASLTAVPLAATNRMPPPLPVVDS</sequence>
<dbReference type="InterPro" id="IPR019056">
    <property type="entry name" value="Phage_TAC_6"/>
</dbReference>
<dbReference type="AlphaFoldDB" id="A0A7W6UFY4"/>
<dbReference type="Pfam" id="PF09550">
    <property type="entry name" value="Phage_TAC_6"/>
    <property type="match status" value="1"/>
</dbReference>
<evidence type="ECO:0008006" key="3">
    <source>
        <dbReference type="Google" id="ProtNLM"/>
    </source>
</evidence>
<dbReference type="RefSeq" id="WP_184497691.1">
    <property type="nucleotide sequence ID" value="NZ_JACIHI010000001.1"/>
</dbReference>
<reference evidence="1 2" key="1">
    <citation type="submission" date="2020-08" db="EMBL/GenBank/DDBJ databases">
        <title>Genomic Encyclopedia of Type Strains, Phase IV (KMG-V): Genome sequencing to study the core and pangenomes of soil and plant-associated prokaryotes.</title>
        <authorList>
            <person name="Whitman W."/>
        </authorList>
    </citation>
    <scope>NUCLEOTIDE SEQUENCE [LARGE SCALE GENOMIC DNA]</scope>
    <source>
        <strain evidence="1 2">SEMIA 414</strain>
    </source>
</reference>